<keyword evidence="3" id="KW-1185">Reference proteome</keyword>
<dbReference type="Proteomes" id="UP001153269">
    <property type="component" value="Unassembled WGS sequence"/>
</dbReference>
<proteinExistence type="predicted"/>
<comment type="caution">
    <text evidence="2">The sequence shown here is derived from an EMBL/GenBank/DDBJ whole genome shotgun (WGS) entry which is preliminary data.</text>
</comment>
<evidence type="ECO:0000313" key="2">
    <source>
        <dbReference type="EMBL" id="CAB1453605.1"/>
    </source>
</evidence>
<gene>
    <name evidence="2" type="ORF">PLEPLA_LOCUS41361</name>
</gene>
<name>A0A9N7VPW8_PLEPL</name>
<evidence type="ECO:0000256" key="1">
    <source>
        <dbReference type="SAM" id="MobiDB-lite"/>
    </source>
</evidence>
<organism evidence="2 3">
    <name type="scientific">Pleuronectes platessa</name>
    <name type="common">European plaice</name>
    <dbReference type="NCBI Taxonomy" id="8262"/>
    <lineage>
        <taxon>Eukaryota</taxon>
        <taxon>Metazoa</taxon>
        <taxon>Chordata</taxon>
        <taxon>Craniata</taxon>
        <taxon>Vertebrata</taxon>
        <taxon>Euteleostomi</taxon>
        <taxon>Actinopterygii</taxon>
        <taxon>Neopterygii</taxon>
        <taxon>Teleostei</taxon>
        <taxon>Neoteleostei</taxon>
        <taxon>Acanthomorphata</taxon>
        <taxon>Carangaria</taxon>
        <taxon>Pleuronectiformes</taxon>
        <taxon>Pleuronectoidei</taxon>
        <taxon>Pleuronectidae</taxon>
        <taxon>Pleuronectes</taxon>
    </lineage>
</organism>
<dbReference type="EMBL" id="CADEAL010004178">
    <property type="protein sequence ID" value="CAB1453605.1"/>
    <property type="molecule type" value="Genomic_DNA"/>
</dbReference>
<accession>A0A9N7VPW8</accession>
<protein>
    <submittedName>
        <fullName evidence="2">Uncharacterized protein</fullName>
    </submittedName>
</protein>
<sequence length="171" mass="18716">MSVSAAWAAVFYPDLTEAGRKLAKPDPNPIGILFFVSEPGVPRNCRHVQHKRKKSRPPSQRLVEARSFVIGLSCHPLRSHSVICLAPSPLQEHFPSASPSAAVQLTHPFPHTPTHSLNPLSPPSPVLPLHHFAFLPLLFFLPKMDAVPPGVVSGEPRKEEALTVEPLVPQH</sequence>
<dbReference type="AlphaFoldDB" id="A0A9N7VPW8"/>
<feature type="region of interest" description="Disordered" evidence="1">
    <location>
        <begin position="152"/>
        <end position="171"/>
    </location>
</feature>
<evidence type="ECO:0000313" key="3">
    <source>
        <dbReference type="Proteomes" id="UP001153269"/>
    </source>
</evidence>
<reference evidence="2" key="1">
    <citation type="submission" date="2020-03" db="EMBL/GenBank/DDBJ databases">
        <authorList>
            <person name="Weist P."/>
        </authorList>
    </citation>
    <scope>NUCLEOTIDE SEQUENCE</scope>
</reference>